<gene>
    <name evidence="2" type="ORF">SAMN02927930_00726</name>
</gene>
<keyword evidence="1" id="KW-1133">Transmembrane helix</keyword>
<dbReference type="RefSeq" id="WP_176754906.1">
    <property type="nucleotide sequence ID" value="NZ_FMXN01000003.1"/>
</dbReference>
<dbReference type="AlphaFoldDB" id="A0A1G6BDS1"/>
<keyword evidence="1" id="KW-0472">Membrane</keyword>
<dbReference type="GO" id="GO:0140359">
    <property type="term" value="F:ABC-type transporter activity"/>
    <property type="evidence" value="ECO:0007669"/>
    <property type="project" value="InterPro"/>
</dbReference>
<evidence type="ECO:0000313" key="2">
    <source>
        <dbReference type="EMBL" id="SDB18741.1"/>
    </source>
</evidence>
<feature type="transmembrane region" description="Helical" evidence="1">
    <location>
        <begin position="180"/>
        <end position="203"/>
    </location>
</feature>
<feature type="transmembrane region" description="Helical" evidence="1">
    <location>
        <begin position="356"/>
        <end position="377"/>
    </location>
</feature>
<protein>
    <submittedName>
        <fullName evidence="2">Sodium transport system permease protein</fullName>
    </submittedName>
</protein>
<proteinExistence type="predicted"/>
<dbReference type="Proteomes" id="UP000199626">
    <property type="component" value="Unassembled WGS sequence"/>
</dbReference>
<dbReference type="STRING" id="1159017.SAMN02927930_00726"/>
<accession>A0A1G6BDS1</accession>
<sequence>MSGRSRKFSQSLTRIVLMKELRDAIRDKRSVMAAMSYAFFGPLLMAVAFFFLISQLTDPSDVEIDIQGAEHAPAFIDFLAQRGIVERQQAWPAGQHPITLEIGADWASNIAQALPAPVTLTADFSSTKQRSDIRRIEQALEGYSQQIAYVRLQMRGLDPRVMQPIDVIKQDTATKGSRSALIMGSAMIFILLSVFFSGMNVAIDISAGERERNSLELLLSQPIPTQQLVMGKALAASCFAMAGGVLSVVLIPWVFQFLPLHEIGISVVISASDILLMAVMLLPLALFATALQLFVSFRAKSFKEAQTYISFVLMLPMMVVFGVEFTNTKNPLLYYAPLTGQHQALLDIIKGEMIQWLPLAISSLVTLLVGWIILRLIGRMLASEKVVFGL</sequence>
<evidence type="ECO:0000256" key="1">
    <source>
        <dbReference type="SAM" id="Phobius"/>
    </source>
</evidence>
<dbReference type="PANTHER" id="PTHR43471">
    <property type="entry name" value="ABC TRANSPORTER PERMEASE"/>
    <property type="match status" value="1"/>
</dbReference>
<dbReference type="PANTHER" id="PTHR43471:SF3">
    <property type="entry name" value="ABC TRANSPORTER PERMEASE PROTEIN NATB"/>
    <property type="match status" value="1"/>
</dbReference>
<evidence type="ECO:0000313" key="3">
    <source>
        <dbReference type="Proteomes" id="UP000199626"/>
    </source>
</evidence>
<feature type="transmembrane region" description="Helical" evidence="1">
    <location>
        <begin position="31"/>
        <end position="53"/>
    </location>
</feature>
<keyword evidence="3" id="KW-1185">Reference proteome</keyword>
<name>A0A1G6BDS1_9GAMM</name>
<feature type="transmembrane region" description="Helical" evidence="1">
    <location>
        <begin position="274"/>
        <end position="295"/>
    </location>
</feature>
<reference evidence="3" key="1">
    <citation type="submission" date="2016-10" db="EMBL/GenBank/DDBJ databases">
        <authorList>
            <person name="Varghese N."/>
            <person name="Submissions S."/>
        </authorList>
    </citation>
    <scope>NUCLEOTIDE SEQUENCE [LARGE SCALE GENOMIC DNA]</scope>
    <source>
        <strain evidence="3">CGMCC 1.10824</strain>
    </source>
</reference>
<keyword evidence="1" id="KW-0812">Transmembrane</keyword>
<feature type="transmembrane region" description="Helical" evidence="1">
    <location>
        <begin position="307"/>
        <end position="325"/>
    </location>
</feature>
<dbReference type="GO" id="GO:0005886">
    <property type="term" value="C:plasma membrane"/>
    <property type="evidence" value="ECO:0007669"/>
    <property type="project" value="UniProtKB-SubCell"/>
</dbReference>
<feature type="transmembrane region" description="Helical" evidence="1">
    <location>
        <begin position="233"/>
        <end position="254"/>
    </location>
</feature>
<dbReference type="Pfam" id="PF12679">
    <property type="entry name" value="ABC2_membrane_2"/>
    <property type="match status" value="1"/>
</dbReference>
<organism evidence="2 3">
    <name type="scientific">Pseudidiomarina indica</name>
    <dbReference type="NCBI Taxonomy" id="1159017"/>
    <lineage>
        <taxon>Bacteria</taxon>
        <taxon>Pseudomonadati</taxon>
        <taxon>Pseudomonadota</taxon>
        <taxon>Gammaproteobacteria</taxon>
        <taxon>Alteromonadales</taxon>
        <taxon>Idiomarinaceae</taxon>
        <taxon>Pseudidiomarina</taxon>
    </lineage>
</organism>
<dbReference type="EMBL" id="FMXN01000003">
    <property type="protein sequence ID" value="SDB18741.1"/>
    <property type="molecule type" value="Genomic_DNA"/>
</dbReference>